<evidence type="ECO:0000256" key="4">
    <source>
        <dbReference type="ARBA" id="ARBA00023136"/>
    </source>
</evidence>
<keyword evidence="5" id="KW-0998">Cell outer membrane</keyword>
<evidence type="ECO:0000256" key="5">
    <source>
        <dbReference type="ARBA" id="ARBA00023237"/>
    </source>
</evidence>
<dbReference type="GO" id="GO:0009279">
    <property type="term" value="C:cell outer membrane"/>
    <property type="evidence" value="ECO:0007669"/>
    <property type="project" value="UniProtKB-SubCell"/>
</dbReference>
<evidence type="ECO:0000256" key="1">
    <source>
        <dbReference type="ARBA" id="ARBA00004442"/>
    </source>
</evidence>
<protein>
    <submittedName>
        <fullName evidence="8">RagB/SusD family nutrient uptake outer membrane protein</fullName>
    </submittedName>
</protein>
<dbReference type="Pfam" id="PF14322">
    <property type="entry name" value="SusD-like_3"/>
    <property type="match status" value="1"/>
</dbReference>
<evidence type="ECO:0000313" key="8">
    <source>
        <dbReference type="EMBL" id="WKN36122.1"/>
    </source>
</evidence>
<name>A0AA49GKT3_9BACT</name>
<dbReference type="InterPro" id="IPR033985">
    <property type="entry name" value="SusD-like_N"/>
</dbReference>
<keyword evidence="4" id="KW-0472">Membrane</keyword>
<dbReference type="InterPro" id="IPR011990">
    <property type="entry name" value="TPR-like_helical_dom_sf"/>
</dbReference>
<proteinExistence type="inferred from homology"/>
<reference evidence="8" key="1">
    <citation type="journal article" date="2023" name="Comput. Struct. Biotechnol. J.">
        <title>Discovery of a novel marine Bacteroidetes with a rich repertoire of carbohydrate-active enzymes.</title>
        <authorList>
            <person name="Chen B."/>
            <person name="Liu G."/>
            <person name="Chen Q."/>
            <person name="Wang H."/>
            <person name="Liu L."/>
            <person name="Tang K."/>
        </authorList>
    </citation>
    <scope>NUCLEOTIDE SEQUENCE</scope>
    <source>
        <strain evidence="8">TK19036</strain>
    </source>
</reference>
<comment type="subcellular location">
    <subcellularLocation>
        <location evidence="1">Cell outer membrane</location>
    </subcellularLocation>
</comment>
<dbReference type="CDD" id="cd08977">
    <property type="entry name" value="SusD"/>
    <property type="match status" value="1"/>
</dbReference>
<evidence type="ECO:0000259" key="6">
    <source>
        <dbReference type="Pfam" id="PF07980"/>
    </source>
</evidence>
<dbReference type="InterPro" id="IPR012944">
    <property type="entry name" value="SusD_RagB_dom"/>
</dbReference>
<dbReference type="EMBL" id="CP120682">
    <property type="protein sequence ID" value="WKN36122.1"/>
    <property type="molecule type" value="Genomic_DNA"/>
</dbReference>
<comment type="similarity">
    <text evidence="2">Belongs to the SusD family.</text>
</comment>
<evidence type="ECO:0000259" key="7">
    <source>
        <dbReference type="Pfam" id="PF14322"/>
    </source>
</evidence>
<dbReference type="Pfam" id="PF07980">
    <property type="entry name" value="SusD_RagB"/>
    <property type="match status" value="1"/>
</dbReference>
<dbReference type="SUPFAM" id="SSF48452">
    <property type="entry name" value="TPR-like"/>
    <property type="match status" value="1"/>
</dbReference>
<organism evidence="8">
    <name type="scientific">Roseihalotalea indica</name>
    <dbReference type="NCBI Taxonomy" id="2867963"/>
    <lineage>
        <taxon>Bacteria</taxon>
        <taxon>Pseudomonadati</taxon>
        <taxon>Bacteroidota</taxon>
        <taxon>Cytophagia</taxon>
        <taxon>Cytophagales</taxon>
        <taxon>Catalimonadaceae</taxon>
        <taxon>Roseihalotalea</taxon>
    </lineage>
</organism>
<accession>A0AA49GKT3</accession>
<evidence type="ECO:0000256" key="3">
    <source>
        <dbReference type="ARBA" id="ARBA00022729"/>
    </source>
</evidence>
<gene>
    <name evidence="8" type="ORF">K4G66_27525</name>
</gene>
<feature type="domain" description="SusD-like N-terminal" evidence="7">
    <location>
        <begin position="48"/>
        <end position="222"/>
    </location>
</feature>
<dbReference type="PROSITE" id="PS51257">
    <property type="entry name" value="PROKAR_LIPOPROTEIN"/>
    <property type="match status" value="1"/>
</dbReference>
<dbReference type="AlphaFoldDB" id="A0AA49GKT3"/>
<keyword evidence="3" id="KW-0732">Signal</keyword>
<dbReference type="Gene3D" id="1.25.40.390">
    <property type="match status" value="1"/>
</dbReference>
<sequence>MKTRAFIIIGLVFIVTYSCNDDILDKNNPAQLSTATFFRNDGQAIAAVNAIYAGLQANNLYNREYFFLHDLLSDDCQSGGGQLEAVRGQVLNHAFDGSNKLVNDVWQGWYRIILRSNFVLQNITDAEEVSADLRSRLEGEARFLRGLAYFELVSLWGAVPIMLEPSTNPDGNPKANSEEEVYTLIFQDLDIAEQNLPLKSVYGGEDLGRATKGAVQALKGKIHMFRGNYQAARTPLMEVISSGEYGLVDRFLDNHQEENENNVESIWEVQFTESAGTGGAWNADGAGIAEITFRGQEYGPNAWRNVIPSNSIAAEFETVANGAEKDDPRRDYSFYQLGDPFNSGLDTLKTTSVQGDISKPSWKKYQMIYKRANEDSRSGINFRVIRYADVLLMMAEIENELTGPTAALPYINQVRARADVNMPPYPTVLYPCSNQDEMFDAIVHERRVELAAEQIRNRDIRRWRRMGKLDGEPISAYQPRYDLLPLPIVEIDNNSALTNQDQNPGY</sequence>
<feature type="domain" description="RagB/SusD" evidence="6">
    <location>
        <begin position="264"/>
        <end position="506"/>
    </location>
</feature>
<reference evidence="8" key="2">
    <citation type="journal article" date="2024" name="Antonie Van Leeuwenhoek">
        <title>Roseihalotalea indica gen. nov., sp. nov., a halophilic Bacteroidetes from mesopelagic Southwest Indian Ocean with higher carbohydrate metabolic potential.</title>
        <authorList>
            <person name="Chen B."/>
            <person name="Zhang M."/>
            <person name="Lin D."/>
            <person name="Ye J."/>
            <person name="Tang K."/>
        </authorList>
    </citation>
    <scope>NUCLEOTIDE SEQUENCE</scope>
    <source>
        <strain evidence="8">TK19036</strain>
    </source>
</reference>
<evidence type="ECO:0000256" key="2">
    <source>
        <dbReference type="ARBA" id="ARBA00006275"/>
    </source>
</evidence>